<dbReference type="InterPro" id="IPR012910">
    <property type="entry name" value="Plug_dom"/>
</dbReference>
<dbReference type="Gene3D" id="2.170.130.10">
    <property type="entry name" value="TonB-dependent receptor, plug domain"/>
    <property type="match status" value="1"/>
</dbReference>
<comment type="similarity">
    <text evidence="8 9">Belongs to the TonB-dependent receptor family.</text>
</comment>
<feature type="region of interest" description="Disordered" evidence="10">
    <location>
        <begin position="605"/>
        <end position="625"/>
    </location>
</feature>
<gene>
    <name evidence="14" type="ORF">H7F53_11785</name>
</gene>
<evidence type="ECO:0000256" key="5">
    <source>
        <dbReference type="ARBA" id="ARBA00023077"/>
    </source>
</evidence>
<dbReference type="EMBL" id="JACLAX010000011">
    <property type="protein sequence ID" value="MBC2669826.1"/>
    <property type="molecule type" value="Genomic_DNA"/>
</dbReference>
<evidence type="ECO:0000256" key="10">
    <source>
        <dbReference type="SAM" id="MobiDB-lite"/>
    </source>
</evidence>
<keyword evidence="2 8" id="KW-0813">Transport</keyword>
<feature type="domain" description="TonB-dependent receptor-like beta-barrel" evidence="12">
    <location>
        <begin position="360"/>
        <end position="893"/>
    </location>
</feature>
<name>A0A7X1FZI9_9SPHN</name>
<dbReference type="Gene3D" id="2.40.170.20">
    <property type="entry name" value="TonB-dependent receptor, beta-barrel domain"/>
    <property type="match status" value="1"/>
</dbReference>
<evidence type="ECO:0000313" key="15">
    <source>
        <dbReference type="Proteomes" id="UP000551327"/>
    </source>
</evidence>
<comment type="caution">
    <text evidence="14">The sequence shown here is derived from an EMBL/GenBank/DDBJ whole genome shotgun (WGS) entry which is preliminary data.</text>
</comment>
<keyword evidence="5 9" id="KW-0798">TonB box</keyword>
<dbReference type="PANTHER" id="PTHR47234">
    <property type="match status" value="1"/>
</dbReference>
<dbReference type="PROSITE" id="PS52016">
    <property type="entry name" value="TONB_DEPENDENT_REC_3"/>
    <property type="match status" value="1"/>
</dbReference>
<evidence type="ECO:0000256" key="1">
    <source>
        <dbReference type="ARBA" id="ARBA00004571"/>
    </source>
</evidence>
<keyword evidence="11" id="KW-0732">Signal</keyword>
<organism evidence="14 15">
    <name type="scientific">Novosphingobium piscinae</name>
    <dbReference type="NCBI Taxonomy" id="1507448"/>
    <lineage>
        <taxon>Bacteria</taxon>
        <taxon>Pseudomonadati</taxon>
        <taxon>Pseudomonadota</taxon>
        <taxon>Alphaproteobacteria</taxon>
        <taxon>Sphingomonadales</taxon>
        <taxon>Sphingomonadaceae</taxon>
        <taxon>Novosphingobium</taxon>
    </lineage>
</organism>
<keyword evidence="7 8" id="KW-0998">Cell outer membrane</keyword>
<evidence type="ECO:0000256" key="3">
    <source>
        <dbReference type="ARBA" id="ARBA00022452"/>
    </source>
</evidence>
<dbReference type="InterPro" id="IPR037066">
    <property type="entry name" value="Plug_dom_sf"/>
</dbReference>
<proteinExistence type="inferred from homology"/>
<dbReference type="SUPFAM" id="SSF56935">
    <property type="entry name" value="Porins"/>
    <property type="match status" value="1"/>
</dbReference>
<dbReference type="AlphaFoldDB" id="A0A7X1FZI9"/>
<dbReference type="Pfam" id="PF07715">
    <property type="entry name" value="Plug"/>
    <property type="match status" value="1"/>
</dbReference>
<evidence type="ECO:0000256" key="2">
    <source>
        <dbReference type="ARBA" id="ARBA00022448"/>
    </source>
</evidence>
<keyword evidence="15" id="KW-1185">Reference proteome</keyword>
<keyword evidence="4 8" id="KW-0812">Transmembrane</keyword>
<dbReference type="Proteomes" id="UP000551327">
    <property type="component" value="Unassembled WGS sequence"/>
</dbReference>
<feature type="signal peptide" evidence="11">
    <location>
        <begin position="1"/>
        <end position="27"/>
    </location>
</feature>
<evidence type="ECO:0000256" key="4">
    <source>
        <dbReference type="ARBA" id="ARBA00022692"/>
    </source>
</evidence>
<evidence type="ECO:0000256" key="8">
    <source>
        <dbReference type="PROSITE-ProRule" id="PRU01360"/>
    </source>
</evidence>
<comment type="subcellular location">
    <subcellularLocation>
        <location evidence="1 8">Cell outer membrane</location>
        <topology evidence="1 8">Multi-pass membrane protein</topology>
    </subcellularLocation>
</comment>
<evidence type="ECO:0000259" key="12">
    <source>
        <dbReference type="Pfam" id="PF00593"/>
    </source>
</evidence>
<feature type="chain" id="PRO_5030645087" evidence="11">
    <location>
        <begin position="28"/>
        <end position="929"/>
    </location>
</feature>
<dbReference type="InterPro" id="IPR000531">
    <property type="entry name" value="Beta-barrel_TonB"/>
</dbReference>
<dbReference type="PANTHER" id="PTHR47234:SF2">
    <property type="entry name" value="TONB-DEPENDENT RECEPTOR"/>
    <property type="match status" value="1"/>
</dbReference>
<dbReference type="RefSeq" id="WP_185679690.1">
    <property type="nucleotide sequence ID" value="NZ_JBHRYI010000001.1"/>
</dbReference>
<sequence>MMPHRAVRRHRVSASAFVLAVCGLAQAAAAQEAAPPAPPGPAAPAEDESEIVVTGTIIRGAAPVGSSIISVTATDIEKTGLLTTNDILRSIPQVSGIGLGEAATNTSANNANLNISRANALNIRGLGIQATLTLLNGRRLPVGGFGGQLFDPNSIPAIALARIDVVADGASATYGSDAVAGVANLVLRTDVDRLEVRARYGAADDFSNTTLSGVFGRKWSTGRAMIAAEYGWNDQLLQSDRAPFFLCDQTGVGGINNCVFGGAPGNIVYGTTRFGLPAGSGVGVTQAQLSTTPNRLQTSLFQTVIPQNKRLNIVASLRQDVSEQLTAWAEGFLYQRKGQFYTGSPAVNAVSVPNTNPGFVTVAGQSATAQTVEYSVYNDWNDGRLAFTTERGVQAAGGLDLKLGENWTASASITYNNNYAQVFRTGEINTQQYALAVRCTVAGFCLNPYGSGGTTANRSALDRIMGFTNFRIWYDATIANAQIGGTLASIGGGDIKLAVGGQYMKETLYAFNTTNAGARPVDLQQIIPTAEFGQSRKIKSAFAEVIVPLVGAGNAMRGVQALEANLAVRHDDYSDFGQTTNPKFGLKWEPIDGLALRGSYGTSFRAPTLSDNDPRSTPSLGASNTAAGAGRNVLTLLGGNADVGPETASTWSFGIELKPSLIRGFTASFNYFGIDYKNVIDTLGNSASVFSDPALASFVTLSTDPTFAARLADIQSKINVGFYQPPTQFALYTNGGTTPNVYAIVDGRKRNVGRIKMNGLDFSLAYQFPTGDLDWTLGVTGTRVFSYKLQAVPGAALVDRVNNVNFPLKFRARGQIGFQAGGWSVNSFYNYTNAYRVVSLLGNNLFNPAIVAPATQNERVAANMTVDATITYTFAQDSGPLRDLSLSLAAQNVFDKDPPFARVSQNQIFDSANASVLGRMVSLELRKKF</sequence>
<evidence type="ECO:0000256" key="9">
    <source>
        <dbReference type="RuleBase" id="RU003357"/>
    </source>
</evidence>
<accession>A0A7X1FZI9</accession>
<evidence type="ECO:0000256" key="11">
    <source>
        <dbReference type="SAM" id="SignalP"/>
    </source>
</evidence>
<evidence type="ECO:0000256" key="7">
    <source>
        <dbReference type="ARBA" id="ARBA00023237"/>
    </source>
</evidence>
<reference evidence="14 15" key="1">
    <citation type="submission" date="2020-08" db="EMBL/GenBank/DDBJ databases">
        <title>The genome sequence of type strain Novosphingobium piscinae KCTC 42194.</title>
        <authorList>
            <person name="Liu Y."/>
        </authorList>
    </citation>
    <scope>NUCLEOTIDE SEQUENCE [LARGE SCALE GENOMIC DNA]</scope>
    <source>
        <strain evidence="14 15">KCTC 42194</strain>
    </source>
</reference>
<evidence type="ECO:0000313" key="14">
    <source>
        <dbReference type="EMBL" id="MBC2669826.1"/>
    </source>
</evidence>
<keyword evidence="3 8" id="KW-1134">Transmembrane beta strand</keyword>
<evidence type="ECO:0000256" key="6">
    <source>
        <dbReference type="ARBA" id="ARBA00023136"/>
    </source>
</evidence>
<feature type="domain" description="TonB-dependent receptor plug" evidence="13">
    <location>
        <begin position="66"/>
        <end position="182"/>
    </location>
</feature>
<dbReference type="Pfam" id="PF00593">
    <property type="entry name" value="TonB_dep_Rec_b-barrel"/>
    <property type="match status" value="1"/>
</dbReference>
<dbReference type="InterPro" id="IPR039426">
    <property type="entry name" value="TonB-dep_rcpt-like"/>
</dbReference>
<keyword evidence="6 8" id="KW-0472">Membrane</keyword>
<protein>
    <submittedName>
        <fullName evidence="14">TonB-dependent receptor</fullName>
    </submittedName>
</protein>
<dbReference type="GO" id="GO:0009279">
    <property type="term" value="C:cell outer membrane"/>
    <property type="evidence" value="ECO:0007669"/>
    <property type="project" value="UniProtKB-SubCell"/>
</dbReference>
<evidence type="ECO:0000259" key="13">
    <source>
        <dbReference type="Pfam" id="PF07715"/>
    </source>
</evidence>
<dbReference type="InterPro" id="IPR036942">
    <property type="entry name" value="Beta-barrel_TonB_sf"/>
</dbReference>
<feature type="compositionally biased region" description="Polar residues" evidence="10">
    <location>
        <begin position="609"/>
        <end position="625"/>
    </location>
</feature>
<keyword evidence="14" id="KW-0675">Receptor</keyword>